<keyword evidence="3" id="KW-1185">Reference proteome</keyword>
<evidence type="ECO:0000313" key="3">
    <source>
        <dbReference type="Proteomes" id="UP001307705"/>
    </source>
</evidence>
<organism evidence="2 3">
    <name type="scientific">Algoriphagus taiwanensis</name>
    <dbReference type="NCBI Taxonomy" id="1445656"/>
    <lineage>
        <taxon>Bacteria</taxon>
        <taxon>Pseudomonadati</taxon>
        <taxon>Bacteroidota</taxon>
        <taxon>Cytophagia</taxon>
        <taxon>Cytophagales</taxon>
        <taxon>Cyclobacteriaceae</taxon>
        <taxon>Algoriphagus</taxon>
    </lineage>
</organism>
<feature type="transmembrane region" description="Helical" evidence="1">
    <location>
        <begin position="21"/>
        <end position="41"/>
    </location>
</feature>
<protein>
    <submittedName>
        <fullName evidence="2">Uncharacterized protein</fullName>
    </submittedName>
</protein>
<dbReference type="Proteomes" id="UP001307705">
    <property type="component" value="Unassembled WGS sequence"/>
</dbReference>
<keyword evidence="1" id="KW-0472">Membrane</keyword>
<gene>
    <name evidence="2" type="ORF">Ataiwa_25860</name>
</gene>
<feature type="transmembrane region" description="Helical" evidence="1">
    <location>
        <begin position="53"/>
        <end position="73"/>
    </location>
</feature>
<keyword evidence="1" id="KW-0812">Transmembrane</keyword>
<evidence type="ECO:0000313" key="2">
    <source>
        <dbReference type="EMBL" id="GMQ34314.1"/>
    </source>
</evidence>
<sequence length="176" mass="20490">MPYSSKIKDPAFDRYLKNTRNYRYQFGFGLSVIAVIGFFLYGEFSDEMDNPEALYIGLVIGGMFFLIGLYAAFSNRVMPDWDGEVAEKEILDKEGKSIFVVYIEDSRGKRHELRAENDATLYEYYHLGEKVRYHGKLKTFEKWDKSKDEIIFCNACSFMHEISEDTCRNCGCPLLK</sequence>
<keyword evidence="1" id="KW-1133">Transmembrane helix</keyword>
<comment type="caution">
    <text evidence="2">The sequence shown here is derived from an EMBL/GenBank/DDBJ whole genome shotgun (WGS) entry which is preliminary data.</text>
</comment>
<name>A0ABQ6Q2B8_9BACT</name>
<dbReference type="RefSeq" id="WP_338229137.1">
    <property type="nucleotide sequence ID" value="NZ_BTPE01000008.1"/>
</dbReference>
<proteinExistence type="predicted"/>
<dbReference type="EMBL" id="BTPE01000008">
    <property type="protein sequence ID" value="GMQ34314.1"/>
    <property type="molecule type" value="Genomic_DNA"/>
</dbReference>
<reference evidence="2 3" key="1">
    <citation type="submission" date="2023-08" db="EMBL/GenBank/DDBJ databases">
        <title>Draft genome sequence of Algoriphagus taiwanensis.</title>
        <authorList>
            <person name="Takatani N."/>
            <person name="Hosokawa M."/>
            <person name="Sawabe T."/>
        </authorList>
    </citation>
    <scope>NUCLEOTIDE SEQUENCE [LARGE SCALE GENOMIC DNA]</scope>
    <source>
        <strain evidence="2 3">JCM 19755</strain>
    </source>
</reference>
<evidence type="ECO:0000256" key="1">
    <source>
        <dbReference type="SAM" id="Phobius"/>
    </source>
</evidence>
<accession>A0ABQ6Q2B8</accession>